<name>A0A4R3MSF8_9BACI</name>
<dbReference type="EMBL" id="SMAN01000036">
    <property type="protein sequence ID" value="TCT15737.1"/>
    <property type="molecule type" value="Genomic_DNA"/>
</dbReference>
<protein>
    <recommendedName>
        <fullName evidence="3">DUF4901 domain-containing protein</fullName>
    </recommendedName>
</protein>
<evidence type="ECO:0000313" key="2">
    <source>
        <dbReference type="Proteomes" id="UP000294650"/>
    </source>
</evidence>
<dbReference type="AlphaFoldDB" id="A0A4R3MSF8"/>
<sequence>MNSKVKERMEQIKERYGLDKYRFHSYDIYRYVTAHCETEYILSTEWIPDHEEGVRDGETLPEGAAVVEVNLHSDKLKRLVFVEGKSFAEPTGINPEEIEEVISWIEELTGLIHNQQFHLKSQSGSSYVFQECLNGVRVYGGGTIEVTFNSEGELVLFSVTGSYPDEDLVQKEPFTLQLEEVLDIAYEQFQYFEYPMIKRKQWIPLYGLKEAVLITNQEKNLFVPDDQSCIQMDELLSWDTPIQQPFTSRKSVLEPHFSFEQAVAREPHPDLTPLTDNERQECLVSVTDVMREAFSDESGKWKLVKLYRDRGNITAVVKPVQPDRKLFSRKIIMIIDPETFSVLHYMDTGAFQQAYEDFEHVPSPKMTIEEAWKKVKPELELKPVYVYHRDEQQYILCGKIDCSSAVDVSTGDIIKF</sequence>
<dbReference type="RefSeq" id="WP_132373247.1">
    <property type="nucleotide sequence ID" value="NZ_SMAN01000036.1"/>
</dbReference>
<accession>A0A4R3MSF8</accession>
<dbReference type="Proteomes" id="UP000294650">
    <property type="component" value="Unassembled WGS sequence"/>
</dbReference>
<gene>
    <name evidence="1" type="ORF">EDD68_1366</name>
</gene>
<dbReference type="OrthoDB" id="2431483at2"/>
<evidence type="ECO:0008006" key="3">
    <source>
        <dbReference type="Google" id="ProtNLM"/>
    </source>
</evidence>
<evidence type="ECO:0000313" key="1">
    <source>
        <dbReference type="EMBL" id="TCT15737.1"/>
    </source>
</evidence>
<organism evidence="1 2">
    <name type="scientific">Melghiribacillus thermohalophilus</name>
    <dbReference type="NCBI Taxonomy" id="1324956"/>
    <lineage>
        <taxon>Bacteria</taxon>
        <taxon>Bacillati</taxon>
        <taxon>Bacillota</taxon>
        <taxon>Bacilli</taxon>
        <taxon>Bacillales</taxon>
        <taxon>Bacillaceae</taxon>
        <taxon>Melghiribacillus</taxon>
    </lineage>
</organism>
<reference evidence="1 2" key="1">
    <citation type="submission" date="2019-03" db="EMBL/GenBank/DDBJ databases">
        <title>Genomic Encyclopedia of Type Strains, Phase IV (KMG-IV): sequencing the most valuable type-strain genomes for metagenomic binning, comparative biology and taxonomic classification.</title>
        <authorList>
            <person name="Goeker M."/>
        </authorList>
    </citation>
    <scope>NUCLEOTIDE SEQUENCE [LARGE SCALE GENOMIC DNA]</scope>
    <source>
        <strain evidence="1 2">DSM 25894</strain>
    </source>
</reference>
<proteinExistence type="predicted"/>
<comment type="caution">
    <text evidence="1">The sequence shown here is derived from an EMBL/GenBank/DDBJ whole genome shotgun (WGS) entry which is preliminary data.</text>
</comment>
<keyword evidence="2" id="KW-1185">Reference proteome</keyword>